<comment type="caution">
    <text evidence="2">The sequence shown here is derived from an EMBL/GenBank/DDBJ whole genome shotgun (WGS) entry which is preliminary data.</text>
</comment>
<feature type="compositionally biased region" description="Polar residues" evidence="1">
    <location>
        <begin position="374"/>
        <end position="384"/>
    </location>
</feature>
<dbReference type="OrthoDB" id="49658at2759"/>
<gene>
    <name evidence="2" type="ORF">SEMRO_256_G100590.1</name>
</gene>
<evidence type="ECO:0000313" key="3">
    <source>
        <dbReference type="Proteomes" id="UP001153069"/>
    </source>
</evidence>
<feature type="region of interest" description="Disordered" evidence="1">
    <location>
        <begin position="298"/>
        <end position="883"/>
    </location>
</feature>
<feature type="compositionally biased region" description="Low complexity" evidence="1">
    <location>
        <begin position="616"/>
        <end position="628"/>
    </location>
</feature>
<dbReference type="AlphaFoldDB" id="A0A9N8DP26"/>
<name>A0A9N8DP26_9STRA</name>
<evidence type="ECO:0000256" key="1">
    <source>
        <dbReference type="SAM" id="MobiDB-lite"/>
    </source>
</evidence>
<feature type="compositionally biased region" description="Polar residues" evidence="1">
    <location>
        <begin position="661"/>
        <end position="670"/>
    </location>
</feature>
<feature type="compositionally biased region" description="Basic and acidic residues" evidence="1">
    <location>
        <begin position="386"/>
        <end position="396"/>
    </location>
</feature>
<keyword evidence="3" id="KW-1185">Reference proteome</keyword>
<feature type="compositionally biased region" description="Polar residues" evidence="1">
    <location>
        <begin position="778"/>
        <end position="789"/>
    </location>
</feature>
<feature type="compositionally biased region" description="Acidic residues" evidence="1">
    <location>
        <begin position="758"/>
        <end position="773"/>
    </location>
</feature>
<feature type="compositionally biased region" description="Low complexity" evidence="1">
    <location>
        <begin position="1024"/>
        <end position="1033"/>
    </location>
</feature>
<feature type="compositionally biased region" description="Polar residues" evidence="1">
    <location>
        <begin position="832"/>
        <end position="842"/>
    </location>
</feature>
<feature type="region of interest" description="Disordered" evidence="1">
    <location>
        <begin position="1010"/>
        <end position="1042"/>
    </location>
</feature>
<feature type="compositionally biased region" description="Basic and acidic residues" evidence="1">
    <location>
        <begin position="544"/>
        <end position="553"/>
    </location>
</feature>
<feature type="compositionally biased region" description="Low complexity" evidence="1">
    <location>
        <begin position="306"/>
        <end position="328"/>
    </location>
</feature>
<organism evidence="2 3">
    <name type="scientific">Seminavis robusta</name>
    <dbReference type="NCBI Taxonomy" id="568900"/>
    <lineage>
        <taxon>Eukaryota</taxon>
        <taxon>Sar</taxon>
        <taxon>Stramenopiles</taxon>
        <taxon>Ochrophyta</taxon>
        <taxon>Bacillariophyta</taxon>
        <taxon>Bacillariophyceae</taxon>
        <taxon>Bacillariophycidae</taxon>
        <taxon>Naviculales</taxon>
        <taxon>Naviculaceae</taxon>
        <taxon>Seminavis</taxon>
    </lineage>
</organism>
<reference evidence="2" key="1">
    <citation type="submission" date="2020-06" db="EMBL/GenBank/DDBJ databases">
        <authorList>
            <consortium name="Plant Systems Biology data submission"/>
        </authorList>
    </citation>
    <scope>NUCLEOTIDE SEQUENCE</scope>
    <source>
        <strain evidence="2">D6</strain>
    </source>
</reference>
<feature type="region of interest" description="Disordered" evidence="1">
    <location>
        <begin position="925"/>
        <end position="973"/>
    </location>
</feature>
<dbReference type="EMBL" id="CAICTM010000255">
    <property type="protein sequence ID" value="CAB9506152.1"/>
    <property type="molecule type" value="Genomic_DNA"/>
</dbReference>
<feature type="compositionally biased region" description="Polar residues" evidence="1">
    <location>
        <begin position="952"/>
        <end position="972"/>
    </location>
</feature>
<feature type="compositionally biased region" description="Polar residues" evidence="1">
    <location>
        <begin position="601"/>
        <end position="610"/>
    </location>
</feature>
<feature type="compositionally biased region" description="Basic residues" evidence="1">
    <location>
        <begin position="8"/>
        <end position="23"/>
    </location>
</feature>
<dbReference type="Proteomes" id="UP001153069">
    <property type="component" value="Unassembled WGS sequence"/>
</dbReference>
<feature type="compositionally biased region" description="Basic and acidic residues" evidence="1">
    <location>
        <begin position="95"/>
        <end position="105"/>
    </location>
</feature>
<feature type="compositionally biased region" description="Polar residues" evidence="1">
    <location>
        <begin position="716"/>
        <end position="727"/>
    </location>
</feature>
<feature type="compositionally biased region" description="Acidic residues" evidence="1">
    <location>
        <begin position="128"/>
        <end position="151"/>
    </location>
</feature>
<feature type="region of interest" description="Disordered" evidence="1">
    <location>
        <begin position="1"/>
        <end position="157"/>
    </location>
</feature>
<evidence type="ECO:0000313" key="2">
    <source>
        <dbReference type="EMBL" id="CAB9506152.1"/>
    </source>
</evidence>
<feature type="compositionally biased region" description="Basic residues" evidence="1">
    <location>
        <begin position="66"/>
        <end position="77"/>
    </location>
</feature>
<feature type="compositionally biased region" description="Basic and acidic residues" evidence="1">
    <location>
        <begin position="865"/>
        <end position="877"/>
    </location>
</feature>
<sequence>MDREDHHQRRRGQQQQRHSRQRREKNVLSTLDHNHFHHRQEGAKSKPRKPVGFHHQDRRLPLSSERKRKPPSRRRSSHGFQRQHQQNSASKRRRGSGELRKERRQNQSQFRGSSLKTKPTIHTLDNDSSSDDADDEGEEPQNFDDDDDSDMEAPYYQPLKFPGLSQMLLDPIPAKKVQEEPLRPGDIIEYTNPLFVAGSKQGRRVAQVLAVKSRGDFVLELDNDELLPNDTRIRRVREFRDNRLFQHAGIYRQVEDFKLVAGRLTNEKFLQRKVQKIKKILEEGSKEAQKIFLETFQKGKTHKNNGGSSSSSSSSSSDSHSSDSSSKGPPKHPSKGQGATNASAVDLLESSGADSDLEELLRPITSIKRKKRSPSPQKGNSSKSNKPKEIVRDLPQRRPLQSPRQKQDNVANKKKGPLEATSSEESDDACMVVDGNASKPKSASPRAPKGSPSNVLVKQASETQTCKSRGVSPKKAAPSFSLGKLQRKQKHGNSLGKANLGAQAEKRNKETAARAPLITRKKRSSNDDSIDLLSSDEESTVDDESNRNRKETKPSATPAKRKDRQSSDSVFDFPDNTQDDRVAAVEGFGRRTPIFVRDVTNPDQRQSSGKKSVRKTPPNSTPSSTVSPCPNQRPPRRSLRFSSPMPREQVSSVRRHEESTDQSQSTQENHQQMDDDLADDEEKAMAESNDESSQSTRERQFQSDSGLSDEEMNVMRKSTNKTSQVNHSPSDSDLSDDDKYATRNANGSSQPPQGNQSDSDDDPSDDEKQEQEIVDISSVGTANSSGTDTSDSEKLRRNSTSELCIVSVNRKSNRRPTKRPKGKPKTLATPMKCSNGQVASSSSEEDVHNDTPPTTIKQRSRRLANSREDETSGDKVARHALLKKQSLTNQVGFTLSKYKIPRKGPPQAARAKSVTSLHVSAKCPSFYSRENDGRNSGVQKRKKTRDEDLSLDQPSQYSTTQSSDTAMATPTSGLKGLSLSIETADSSSDDAITGSTGFSRRQFQEIAEHEVPRSIAKGRRRKSSSSFQSGLSFTKVPRGCHF</sequence>
<accession>A0A9N8DP26</accession>
<feature type="compositionally biased region" description="Acidic residues" evidence="1">
    <location>
        <begin position="528"/>
        <end position="543"/>
    </location>
</feature>
<proteinExistence type="predicted"/>
<feature type="compositionally biased region" description="Basic residues" evidence="1">
    <location>
        <begin position="811"/>
        <end position="824"/>
    </location>
</feature>
<protein>
    <submittedName>
        <fullName evidence="2">Uncharacterized protein</fullName>
    </submittedName>
</protein>
<feature type="compositionally biased region" description="Polar residues" evidence="1">
    <location>
        <begin position="106"/>
        <end position="117"/>
    </location>
</feature>
<feature type="compositionally biased region" description="Polar residues" evidence="1">
    <location>
        <begin position="451"/>
        <end position="467"/>
    </location>
</feature>
<feature type="compositionally biased region" description="Low complexity" evidence="1">
    <location>
        <begin position="746"/>
        <end position="757"/>
    </location>
</feature>
<feature type="compositionally biased region" description="Polar residues" evidence="1">
    <location>
        <begin position="78"/>
        <end position="89"/>
    </location>
</feature>